<dbReference type="EMBL" id="MGFQ01000003">
    <property type="protein sequence ID" value="OGM10644.1"/>
    <property type="molecule type" value="Genomic_DNA"/>
</dbReference>
<evidence type="ECO:0000313" key="2">
    <source>
        <dbReference type="Proteomes" id="UP000176939"/>
    </source>
</evidence>
<name>A0A1F7X6C7_9BACT</name>
<accession>A0A1F7X6C7</accession>
<proteinExistence type="predicted"/>
<dbReference type="AlphaFoldDB" id="A0A1F7X6C7"/>
<evidence type="ECO:0000313" key="1">
    <source>
        <dbReference type="EMBL" id="OGM10644.1"/>
    </source>
</evidence>
<gene>
    <name evidence="1" type="ORF">A2Z67_00110</name>
</gene>
<comment type="caution">
    <text evidence="1">The sequence shown here is derived from an EMBL/GenBank/DDBJ whole genome shotgun (WGS) entry which is preliminary data.</text>
</comment>
<organism evidence="1 2">
    <name type="scientific">Candidatus Woesebacteria bacterium RBG_13_36_22</name>
    <dbReference type="NCBI Taxonomy" id="1802478"/>
    <lineage>
        <taxon>Bacteria</taxon>
        <taxon>Candidatus Woeseibacteriota</taxon>
    </lineage>
</organism>
<reference evidence="1 2" key="1">
    <citation type="journal article" date="2016" name="Nat. Commun.">
        <title>Thousands of microbial genomes shed light on interconnected biogeochemical processes in an aquifer system.</title>
        <authorList>
            <person name="Anantharaman K."/>
            <person name="Brown C.T."/>
            <person name="Hug L.A."/>
            <person name="Sharon I."/>
            <person name="Castelle C.J."/>
            <person name="Probst A.J."/>
            <person name="Thomas B.C."/>
            <person name="Singh A."/>
            <person name="Wilkins M.J."/>
            <person name="Karaoz U."/>
            <person name="Brodie E.L."/>
            <person name="Williams K.H."/>
            <person name="Hubbard S.S."/>
            <person name="Banfield J.F."/>
        </authorList>
    </citation>
    <scope>NUCLEOTIDE SEQUENCE [LARGE SCALE GENOMIC DNA]</scope>
</reference>
<dbReference type="Proteomes" id="UP000176939">
    <property type="component" value="Unassembled WGS sequence"/>
</dbReference>
<protein>
    <submittedName>
        <fullName evidence="1">Uncharacterized protein</fullName>
    </submittedName>
</protein>
<sequence>MCLEKVTHKNLNLEGYGYKVFRRPYVPGGGLEFLYQGNHKNLPVGKWVNEKKFRNPSLYGIYTHSIQALDGTRYPKGWHIFASKQGAKRYMNGGRIVKKVEYRKGQTVGYEERFKVIVARFIKIIEG</sequence>